<dbReference type="Gene3D" id="3.20.70.20">
    <property type="match status" value="1"/>
</dbReference>
<keyword evidence="2" id="KW-0215">Deoxyribonucleotide synthesis</keyword>
<dbReference type="Pfam" id="PF02867">
    <property type="entry name" value="Ribonuc_red_lgC"/>
    <property type="match status" value="1"/>
</dbReference>
<dbReference type="InterPro" id="IPR013346">
    <property type="entry name" value="NrdE_NrdA_C"/>
</dbReference>
<dbReference type="RefSeq" id="XP_002740156.1">
    <property type="nucleotide sequence ID" value="XM_002740110.2"/>
</dbReference>
<evidence type="ECO:0000259" key="3">
    <source>
        <dbReference type="PROSITE" id="PS00089"/>
    </source>
</evidence>
<dbReference type="GeneID" id="100369286"/>
<dbReference type="Proteomes" id="UP000694865">
    <property type="component" value="Unplaced"/>
</dbReference>
<gene>
    <name evidence="5" type="primary">LOC100369286</name>
</gene>
<dbReference type="SUPFAM" id="SSF51998">
    <property type="entry name" value="PFL-like glycyl radical enzymes"/>
    <property type="match status" value="1"/>
</dbReference>
<dbReference type="PROSITE" id="PS00089">
    <property type="entry name" value="RIBORED_LARGE"/>
    <property type="match status" value="1"/>
</dbReference>
<dbReference type="PRINTS" id="PR01183">
    <property type="entry name" value="RIBORDTASEM1"/>
</dbReference>
<dbReference type="InterPro" id="IPR000788">
    <property type="entry name" value="RNR_lg_C"/>
</dbReference>
<dbReference type="PANTHER" id="PTHR11573">
    <property type="entry name" value="RIBONUCLEOSIDE-DIPHOSPHATE REDUCTASE LARGE CHAIN"/>
    <property type="match status" value="1"/>
</dbReference>
<evidence type="ECO:0000256" key="1">
    <source>
        <dbReference type="ARBA" id="ARBA00010406"/>
    </source>
</evidence>
<dbReference type="InterPro" id="IPR039718">
    <property type="entry name" value="Rrm1"/>
</dbReference>
<accession>A0ABM0GYF5</accession>
<reference evidence="5" key="1">
    <citation type="submission" date="2025-08" db="UniProtKB">
        <authorList>
            <consortium name="RefSeq"/>
        </authorList>
    </citation>
    <scope>IDENTIFICATION</scope>
    <source>
        <tissue evidence="5">Testes</tissue>
    </source>
</reference>
<dbReference type="PANTHER" id="PTHR11573:SF6">
    <property type="entry name" value="RIBONUCLEOSIDE-DIPHOSPHATE REDUCTASE LARGE SUBUNIT"/>
    <property type="match status" value="1"/>
</dbReference>
<organism evidence="4 5">
    <name type="scientific">Saccoglossus kowalevskii</name>
    <name type="common">Acorn worm</name>
    <dbReference type="NCBI Taxonomy" id="10224"/>
    <lineage>
        <taxon>Eukaryota</taxon>
        <taxon>Metazoa</taxon>
        <taxon>Hemichordata</taxon>
        <taxon>Enteropneusta</taxon>
        <taxon>Harrimaniidae</taxon>
        <taxon>Saccoglossus</taxon>
    </lineage>
</organism>
<protein>
    <submittedName>
        <fullName evidence="5">Ribonucleoside-diphosphate reductase large subunit-like</fullName>
    </submittedName>
</protein>
<sequence>MEVPVFFGQELDSLLEKGAILPPSCHTLPPELGLGLAFSGTPNPVIVAAFLAFFSRDSSGKARNSNMRHRPIGIGVQGLADAFILMRFPFDSDEAMLLNKQIFETIYYGALKASCELAERDGVYESYKFGDGCPVSKGILQYDMWDVTPTDLHDWDALKKDIATHGLRNSLLLAPMPTASTAQILGNNESVEPYTTNIYSRRVLSKEFQVVNHHLLKDLTEMGLWNDDMKNLLIANNGSIQSIDGIPDHIKKLYRTVWEISQKNILIMAADRGAFIDQSQSLNIHIAEPNYGKLTSMHFFAWKQGLKTGMYNLVKL</sequence>
<name>A0ABM0GYF5_SACKO</name>
<keyword evidence="4" id="KW-1185">Reference proteome</keyword>
<evidence type="ECO:0000313" key="5">
    <source>
        <dbReference type="RefSeq" id="XP_002740156.1"/>
    </source>
</evidence>
<evidence type="ECO:0000313" key="4">
    <source>
        <dbReference type="Proteomes" id="UP000694865"/>
    </source>
</evidence>
<feature type="domain" description="Ribonucleotide reductase large subunit" evidence="3">
    <location>
        <begin position="155"/>
        <end position="177"/>
    </location>
</feature>
<evidence type="ECO:0000256" key="2">
    <source>
        <dbReference type="ARBA" id="ARBA00023116"/>
    </source>
</evidence>
<proteinExistence type="inferred from homology"/>
<comment type="similarity">
    <text evidence="1">Belongs to the ribonucleoside diphosphate reductase large chain family.</text>
</comment>